<protein>
    <recommendedName>
        <fullName evidence="4">DUF4400 domain-containing protein</fullName>
    </recommendedName>
</protein>
<gene>
    <name evidence="2" type="ORF">BCT54_12250</name>
</gene>
<feature type="transmembrane region" description="Helical" evidence="1">
    <location>
        <begin position="160"/>
        <end position="182"/>
    </location>
</feature>
<dbReference type="Pfam" id="PF14348">
    <property type="entry name" value="DtrJ-like"/>
    <property type="match status" value="1"/>
</dbReference>
<keyword evidence="1" id="KW-1133">Transmembrane helix</keyword>
<organism evidence="2 3">
    <name type="scientific">Vibrio splendidus</name>
    <dbReference type="NCBI Taxonomy" id="29497"/>
    <lineage>
        <taxon>Bacteria</taxon>
        <taxon>Pseudomonadati</taxon>
        <taxon>Pseudomonadota</taxon>
        <taxon>Gammaproteobacteria</taxon>
        <taxon>Vibrionales</taxon>
        <taxon>Vibrionaceae</taxon>
        <taxon>Vibrio</taxon>
    </lineage>
</organism>
<comment type="caution">
    <text evidence="2">The sequence shown here is derived from an EMBL/GenBank/DDBJ whole genome shotgun (WGS) entry which is preliminary data.</text>
</comment>
<keyword evidence="1" id="KW-0472">Membrane</keyword>
<dbReference type="Proteomes" id="UP000235533">
    <property type="component" value="Unassembled WGS sequence"/>
</dbReference>
<feature type="transmembrane region" description="Helical" evidence="1">
    <location>
        <begin position="111"/>
        <end position="140"/>
    </location>
</feature>
<reference evidence="3" key="1">
    <citation type="submission" date="2016-07" db="EMBL/GenBank/DDBJ databases">
        <title>Nontailed viruses are major unrecognized killers of bacteria in the ocean.</title>
        <authorList>
            <person name="Kauffman K."/>
            <person name="Hussain F."/>
            <person name="Yang J."/>
            <person name="Arevalo P."/>
            <person name="Brown J."/>
            <person name="Cutler M."/>
            <person name="Kelly L."/>
            <person name="Polz M.F."/>
        </authorList>
    </citation>
    <scope>NUCLEOTIDE SEQUENCE [LARGE SCALE GENOMIC DNA]</scope>
    <source>
        <strain evidence="3">10N.261.48.B5</strain>
    </source>
</reference>
<feature type="transmembrane region" description="Helical" evidence="1">
    <location>
        <begin position="21"/>
        <end position="43"/>
    </location>
</feature>
<accession>A0A2N7JJD2</accession>
<feature type="transmembrane region" description="Helical" evidence="1">
    <location>
        <begin position="188"/>
        <end position="205"/>
    </location>
</feature>
<dbReference type="RefSeq" id="WP_102554012.1">
    <property type="nucleotide sequence ID" value="NZ_MCZF01000300.1"/>
</dbReference>
<dbReference type="EMBL" id="MCZF01000300">
    <property type="protein sequence ID" value="PMM40571.1"/>
    <property type="molecule type" value="Genomic_DNA"/>
</dbReference>
<evidence type="ECO:0000313" key="3">
    <source>
        <dbReference type="Proteomes" id="UP000235533"/>
    </source>
</evidence>
<evidence type="ECO:0000313" key="2">
    <source>
        <dbReference type="EMBL" id="PMM40571.1"/>
    </source>
</evidence>
<name>A0A2N7JJD2_VIBSP</name>
<keyword evidence="1" id="KW-0812">Transmembrane</keyword>
<evidence type="ECO:0008006" key="4">
    <source>
        <dbReference type="Google" id="ProtNLM"/>
    </source>
</evidence>
<dbReference type="AlphaFoldDB" id="A0A2N7JJD2"/>
<evidence type="ECO:0000256" key="1">
    <source>
        <dbReference type="SAM" id="Phobius"/>
    </source>
</evidence>
<dbReference type="InterPro" id="IPR022266">
    <property type="entry name" value="DtrJ-like"/>
</dbReference>
<proteinExistence type="predicted"/>
<sequence length="216" mass="24694">MDKRQPNEKRPSEHKRAQPTPWYAWPFVALKHLLFIAASLIVIEWSGVLGEVGSHAHQRLIEQLESLLQSVNVSDSLVQSITQLLMEGIPYLILDFEGVTQWLQPYWEGMVYVLLALGVRVLMLVASYPLFLLTLVLALLDGLVVRQQRIARVARETETVHYYAKQLLPWIVILGGYVWLWLPGVTSVPVRWVLVLNIVLCGCVVQKTMASYKKFF</sequence>